<name>A0A9J7BRL9_9BACT</name>
<reference evidence="1" key="1">
    <citation type="submission" date="2021-04" db="EMBL/GenBank/DDBJ databases">
        <title>Phylogenetic analysis of Acidobacteriaceae.</title>
        <authorList>
            <person name="Qiu L."/>
            <person name="Zhang Q."/>
        </authorList>
    </citation>
    <scope>NUCLEOTIDE SEQUENCE</scope>
    <source>
        <strain evidence="1">DSM 25168</strain>
    </source>
</reference>
<dbReference type="EMBL" id="CP093313">
    <property type="protein sequence ID" value="UWZ85532.1"/>
    <property type="molecule type" value="Genomic_DNA"/>
</dbReference>
<protein>
    <submittedName>
        <fullName evidence="1">Uncharacterized protein</fullName>
    </submittedName>
</protein>
<dbReference type="AlphaFoldDB" id="A0A9J7BRL9"/>
<sequence length="140" mass="15001">MIRIAETVKKVPCISQGVYEYRGQGPGRGHGGVSADRDTEFLVASGLAIREDHMAGGSDCREACQVSGNSRADGLEAGFLANPYSQELRTSAIIGQGFQVCDFIGMKEASRELHAVGSRTDTFDVDANLDWKTGGVRNCE</sequence>
<accession>A0A9J7BRL9</accession>
<gene>
    <name evidence="1" type="ORF">MOP44_06215</name>
</gene>
<evidence type="ECO:0000313" key="2">
    <source>
        <dbReference type="Proteomes" id="UP001059380"/>
    </source>
</evidence>
<evidence type="ECO:0000313" key="1">
    <source>
        <dbReference type="EMBL" id="UWZ85532.1"/>
    </source>
</evidence>
<proteinExistence type="predicted"/>
<organism evidence="1 2">
    <name type="scientific">Occallatibacter riparius</name>
    <dbReference type="NCBI Taxonomy" id="1002689"/>
    <lineage>
        <taxon>Bacteria</taxon>
        <taxon>Pseudomonadati</taxon>
        <taxon>Acidobacteriota</taxon>
        <taxon>Terriglobia</taxon>
        <taxon>Terriglobales</taxon>
        <taxon>Acidobacteriaceae</taxon>
        <taxon>Occallatibacter</taxon>
    </lineage>
</organism>
<dbReference type="Proteomes" id="UP001059380">
    <property type="component" value="Chromosome"/>
</dbReference>
<keyword evidence="2" id="KW-1185">Reference proteome</keyword>
<dbReference type="KEGG" id="orp:MOP44_06215"/>